<gene>
    <name evidence="4" type="primary">DES11</name>
    <name evidence="4" type="ORF">THAPS_23391</name>
</gene>
<dbReference type="PANTHER" id="PTHR19353">
    <property type="entry name" value="FATTY ACID DESATURASE 2"/>
    <property type="match status" value="1"/>
</dbReference>
<dbReference type="SUPFAM" id="SSF55856">
    <property type="entry name" value="Cytochrome b5-like heme/steroid binding domain"/>
    <property type="match status" value="1"/>
</dbReference>
<dbReference type="InterPro" id="IPR012171">
    <property type="entry name" value="Fatty_acid_desaturase"/>
</dbReference>
<name>B5YMH5_THAPS</name>
<dbReference type="OMA" id="GGAFWIE"/>
<keyword evidence="1" id="KW-0812">Transmembrane</keyword>
<feature type="domain" description="Fatty acid desaturase" evidence="3">
    <location>
        <begin position="189"/>
        <end position="453"/>
    </location>
</feature>
<reference evidence="4 5" key="2">
    <citation type="journal article" date="2008" name="Nature">
        <title>The Phaeodactylum genome reveals the evolutionary history of diatom genomes.</title>
        <authorList>
            <person name="Bowler C."/>
            <person name="Allen A.E."/>
            <person name="Badger J.H."/>
            <person name="Grimwood J."/>
            <person name="Jabbari K."/>
            <person name="Kuo A."/>
            <person name="Maheswari U."/>
            <person name="Martens C."/>
            <person name="Maumus F."/>
            <person name="Otillar R.P."/>
            <person name="Rayko E."/>
            <person name="Salamov A."/>
            <person name="Vandepoele K."/>
            <person name="Beszteri B."/>
            <person name="Gruber A."/>
            <person name="Heijde M."/>
            <person name="Katinka M."/>
            <person name="Mock T."/>
            <person name="Valentin K."/>
            <person name="Verret F."/>
            <person name="Berges J.A."/>
            <person name="Brownlee C."/>
            <person name="Cadoret J.P."/>
            <person name="Chiovitti A."/>
            <person name="Choi C.J."/>
            <person name="Coesel S."/>
            <person name="De Martino A."/>
            <person name="Detter J.C."/>
            <person name="Durkin C."/>
            <person name="Falciatore A."/>
            <person name="Fournet J."/>
            <person name="Haruta M."/>
            <person name="Huysman M.J."/>
            <person name="Jenkins B.D."/>
            <person name="Jiroutova K."/>
            <person name="Jorgensen R.E."/>
            <person name="Joubert Y."/>
            <person name="Kaplan A."/>
            <person name="Kroger N."/>
            <person name="Kroth P.G."/>
            <person name="La Roche J."/>
            <person name="Lindquist E."/>
            <person name="Lommer M."/>
            <person name="Martin-Jezequel V."/>
            <person name="Lopez P.J."/>
            <person name="Lucas S."/>
            <person name="Mangogna M."/>
            <person name="McGinnis K."/>
            <person name="Medlin L.K."/>
            <person name="Montsant A."/>
            <person name="Oudot-Le Secq M.P."/>
            <person name="Napoli C."/>
            <person name="Obornik M."/>
            <person name="Parker M.S."/>
            <person name="Petit J.L."/>
            <person name="Porcel B.M."/>
            <person name="Poulsen N."/>
            <person name="Robison M."/>
            <person name="Rychlewski L."/>
            <person name="Rynearson T.A."/>
            <person name="Schmutz J."/>
            <person name="Shapiro H."/>
            <person name="Siaut M."/>
            <person name="Stanley M."/>
            <person name="Sussman M.R."/>
            <person name="Taylor A.R."/>
            <person name="Vardi A."/>
            <person name="von Dassow P."/>
            <person name="Vyverman W."/>
            <person name="Willis A."/>
            <person name="Wyrwicz L.S."/>
            <person name="Rokhsar D.S."/>
            <person name="Weissenbach J."/>
            <person name="Armbrust E.V."/>
            <person name="Green B.R."/>
            <person name="Van de Peer Y."/>
            <person name="Grigoriev I.V."/>
        </authorList>
    </citation>
    <scope>NUCLEOTIDE SEQUENCE [LARGE SCALE GENOMIC DNA]</scope>
    <source>
        <strain evidence="4 5">CCMP1335</strain>
    </source>
</reference>
<reference evidence="4 5" key="1">
    <citation type="journal article" date="2004" name="Science">
        <title>The genome of the diatom Thalassiosira pseudonana: ecology, evolution, and metabolism.</title>
        <authorList>
            <person name="Armbrust E.V."/>
            <person name="Berges J.A."/>
            <person name="Bowler C."/>
            <person name="Green B.R."/>
            <person name="Martinez D."/>
            <person name="Putnam N.H."/>
            <person name="Zhou S."/>
            <person name="Allen A.E."/>
            <person name="Apt K.E."/>
            <person name="Bechner M."/>
            <person name="Brzezinski M.A."/>
            <person name="Chaal B.K."/>
            <person name="Chiovitti A."/>
            <person name="Davis A.K."/>
            <person name="Demarest M.S."/>
            <person name="Detter J.C."/>
            <person name="Glavina T."/>
            <person name="Goodstein D."/>
            <person name="Hadi M.Z."/>
            <person name="Hellsten U."/>
            <person name="Hildebrand M."/>
            <person name="Jenkins B.D."/>
            <person name="Jurka J."/>
            <person name="Kapitonov V.V."/>
            <person name="Kroger N."/>
            <person name="Lau W.W."/>
            <person name="Lane T.W."/>
            <person name="Larimer F.W."/>
            <person name="Lippmeier J.C."/>
            <person name="Lucas S."/>
            <person name="Medina M."/>
            <person name="Montsant A."/>
            <person name="Obornik M."/>
            <person name="Parker M.S."/>
            <person name="Palenik B."/>
            <person name="Pazour G.J."/>
            <person name="Richardson P.M."/>
            <person name="Rynearson T.A."/>
            <person name="Saito M.A."/>
            <person name="Schwartz D.C."/>
            <person name="Thamatrakoln K."/>
            <person name="Valentin K."/>
            <person name="Vardi A."/>
            <person name="Wilkerson F.P."/>
            <person name="Rokhsar D.S."/>
        </authorList>
    </citation>
    <scope>NUCLEOTIDE SEQUENCE [LARGE SCALE GENOMIC DNA]</scope>
    <source>
        <strain evidence="4 5">CCMP1335</strain>
    </source>
</reference>
<dbReference type="HOGENOM" id="CLU_030320_1_0_1"/>
<dbReference type="Gene3D" id="3.10.120.10">
    <property type="entry name" value="Cytochrome b5-like heme/steroid binding domain"/>
    <property type="match status" value="1"/>
</dbReference>
<keyword evidence="1" id="KW-0472">Membrane</keyword>
<dbReference type="PANTHER" id="PTHR19353:SF15">
    <property type="entry name" value="CYTOCHROME B5 HEME-BINDING DOMAIN-CONTAINING PROTEIN"/>
    <property type="match status" value="1"/>
</dbReference>
<dbReference type="AlphaFoldDB" id="B5YMH5"/>
<keyword evidence="1" id="KW-1133">Transmembrane helix</keyword>
<dbReference type="Pfam" id="PF00487">
    <property type="entry name" value="FA_desaturase"/>
    <property type="match status" value="1"/>
</dbReference>
<dbReference type="InterPro" id="IPR001199">
    <property type="entry name" value="Cyt_B5-like_heme/steroid-bd"/>
</dbReference>
<dbReference type="EMBL" id="CP001160">
    <property type="protein sequence ID" value="ACI64811.1"/>
    <property type="molecule type" value="Genomic_DNA"/>
</dbReference>
<dbReference type="PIRSF" id="PIRSF015921">
    <property type="entry name" value="FA_sphinglp_des"/>
    <property type="match status" value="1"/>
</dbReference>
<dbReference type="GeneID" id="7446227"/>
<feature type="transmembrane region" description="Helical" evidence="1">
    <location>
        <begin position="355"/>
        <end position="372"/>
    </location>
</feature>
<dbReference type="eggNOG" id="KOG4232">
    <property type="taxonomic scope" value="Eukaryota"/>
</dbReference>
<dbReference type="KEGG" id="tps:THAPS_23391"/>
<sequence>MDFLSGDPFRTLVLAALVVIGFAAAWQCFYPPSIVGKPRTLSNGKLNTRIHGKLYDLSSFQHPGGPVALSLVQGRDGTALFESHHPFIPRKNLLQILSKYEVPSTEDSVSFIATLDELNGESPYDWKDIENDDFVSDLRALVIEHFSPLAKERGVSLVESSKATPQRWMVVLLLLASFFLSIPLYLSGSWTFVVVTPILAWLAVVNYWHDATHFALSSNWILNAALPYLLPLLSSPSMWYHHHVIGHHAYTNISKRDPDLAHAPQLMREHKSIKWRPSHLNQTQLPRILFIWSIAVGIGLNLLNDVRALTKLSYNNVVRVEKMSSSRTLLHFLGRMLHIFVTTLWPFLAFPVWKAIVWATVPNAILSLCFMLNTQINHLTNTCAHASDNNFYKHQVVTAQNFGRSSAFCFIFSGGLNYQIEHHLLPTVNHCHLPALAPGVERLCKKHGVTYNSVEGYREAIIAHFAHTKDMSTKPTD</sequence>
<accession>B5YMH5</accession>
<evidence type="ECO:0000259" key="2">
    <source>
        <dbReference type="Pfam" id="PF00173"/>
    </source>
</evidence>
<dbReference type="GO" id="GO:0016717">
    <property type="term" value="F:oxidoreductase activity, acting on paired donors, with oxidation of a pair of donors resulting in the reduction of molecular oxygen to two molecules of water"/>
    <property type="evidence" value="ECO:0000318"/>
    <property type="project" value="GO_Central"/>
</dbReference>
<dbReference type="Proteomes" id="UP000001449">
    <property type="component" value="Chromosome 7"/>
</dbReference>
<proteinExistence type="predicted"/>
<evidence type="ECO:0000256" key="1">
    <source>
        <dbReference type="SAM" id="Phobius"/>
    </source>
</evidence>
<dbReference type="PaxDb" id="35128-Thaps23391"/>
<dbReference type="RefSeq" id="XP_002296094.1">
    <property type="nucleotide sequence ID" value="XM_002296058.1"/>
</dbReference>
<evidence type="ECO:0000313" key="5">
    <source>
        <dbReference type="Proteomes" id="UP000001449"/>
    </source>
</evidence>
<feature type="transmembrane region" description="Helical" evidence="1">
    <location>
        <begin position="285"/>
        <end position="303"/>
    </location>
</feature>
<dbReference type="CDD" id="cd03506">
    <property type="entry name" value="Delta6-FADS-like"/>
    <property type="match status" value="1"/>
</dbReference>
<dbReference type="InterPro" id="IPR036400">
    <property type="entry name" value="Cyt_B5-like_heme/steroid_sf"/>
</dbReference>
<feature type="transmembrane region" description="Helical" evidence="1">
    <location>
        <begin position="192"/>
        <end position="208"/>
    </location>
</feature>
<feature type="domain" description="Cytochrome b5 heme-binding" evidence="2">
    <location>
        <begin position="49"/>
        <end position="101"/>
    </location>
</feature>
<evidence type="ECO:0000313" key="4">
    <source>
        <dbReference type="EMBL" id="ACI64811.1"/>
    </source>
</evidence>
<dbReference type="GO" id="GO:0016020">
    <property type="term" value="C:membrane"/>
    <property type="evidence" value="ECO:0000318"/>
    <property type="project" value="GO_Central"/>
</dbReference>
<feature type="transmembrane region" description="Helical" evidence="1">
    <location>
        <begin position="168"/>
        <end position="186"/>
    </location>
</feature>
<protein>
    <submittedName>
        <fullName evidence="4">Microsomal delta-5 desaturase</fullName>
    </submittedName>
</protein>
<dbReference type="Pfam" id="PF00173">
    <property type="entry name" value="Cyt-b5"/>
    <property type="match status" value="1"/>
</dbReference>
<feature type="transmembrane region" description="Helical" evidence="1">
    <location>
        <begin position="329"/>
        <end position="349"/>
    </location>
</feature>
<feature type="transmembrane region" description="Helical" evidence="1">
    <location>
        <begin position="12"/>
        <end position="30"/>
    </location>
</feature>
<organism evidence="4 5">
    <name type="scientific">Thalassiosira pseudonana</name>
    <name type="common">Marine diatom</name>
    <name type="synonym">Cyclotella nana</name>
    <dbReference type="NCBI Taxonomy" id="35128"/>
    <lineage>
        <taxon>Eukaryota</taxon>
        <taxon>Sar</taxon>
        <taxon>Stramenopiles</taxon>
        <taxon>Ochrophyta</taxon>
        <taxon>Bacillariophyta</taxon>
        <taxon>Coscinodiscophyceae</taxon>
        <taxon>Thalassiosirophycidae</taxon>
        <taxon>Thalassiosirales</taxon>
        <taxon>Thalassiosiraceae</taxon>
        <taxon>Thalassiosira</taxon>
    </lineage>
</organism>
<dbReference type="InParanoid" id="B5YMH5"/>
<dbReference type="GO" id="GO:0006629">
    <property type="term" value="P:lipid metabolic process"/>
    <property type="evidence" value="ECO:0000318"/>
    <property type="project" value="GO_Central"/>
</dbReference>
<dbReference type="InterPro" id="IPR005804">
    <property type="entry name" value="FA_desaturase_dom"/>
</dbReference>
<evidence type="ECO:0000259" key="3">
    <source>
        <dbReference type="Pfam" id="PF00487"/>
    </source>
</evidence>
<feature type="transmembrane region" description="Helical" evidence="1">
    <location>
        <begin position="220"/>
        <end position="240"/>
    </location>
</feature>
<keyword evidence="5" id="KW-1185">Reference proteome</keyword>